<dbReference type="CDD" id="cd01627">
    <property type="entry name" value="HAD_TPP"/>
    <property type="match status" value="1"/>
</dbReference>
<evidence type="ECO:0000256" key="1">
    <source>
        <dbReference type="ARBA" id="ARBA00005409"/>
    </source>
</evidence>
<dbReference type="GO" id="GO:0005946">
    <property type="term" value="C:alpha,alpha-trehalose-phosphate synthase complex (UDP-forming)"/>
    <property type="evidence" value="ECO:0007669"/>
    <property type="project" value="TreeGrafter"/>
</dbReference>
<evidence type="ECO:0000313" key="3">
    <source>
        <dbReference type="EMBL" id="KAG1311709.1"/>
    </source>
</evidence>
<evidence type="ECO:0000313" key="4">
    <source>
        <dbReference type="Proteomes" id="UP000716291"/>
    </source>
</evidence>
<dbReference type="EMBL" id="JAANQT010000359">
    <property type="protein sequence ID" value="KAG1311709.1"/>
    <property type="molecule type" value="Genomic_DNA"/>
</dbReference>
<dbReference type="Pfam" id="PF00982">
    <property type="entry name" value="Glyco_transf_20"/>
    <property type="match status" value="1"/>
</dbReference>
<dbReference type="PANTHER" id="PTHR10788">
    <property type="entry name" value="TREHALOSE-6-PHOSPHATE SYNTHASE"/>
    <property type="match status" value="1"/>
</dbReference>
<sequence>MSSIVNKIKETVIGNKDDQEFKGKVINVVNQIPYNCILDISNTNQSIIEKLKQLKLQKNPFNVYSEITPVHTPTEEADLNPISQVQKRRSTITALGRTNIWRLTQRRGHSAMYAAIDSLKKNHETLYIGSTGSIVTDENDPIEIDDINEEERESLRDLLRSKYDMVPIFINDKLSSGHYEGYSKQVLWPLMHYMMWSDNVDEVNYWKDYVKVNEIFAEEVLKHYKEGDIVWVHDYHLMLVPQIIRDRLPNALVGFFVHTPFPSSEIFRCLPHRKEILQGILGANLVGLQTYDYARHFTSCCTRILGYEYTLYGIVAHGSLIQIGIYPIGIDVERTRDHCHRPGVEPKAKAIRERYADKKLIIGRDKLDPVKGVLQKLEAFEIFLDSYPEWRDKAVLIQVTSPGVLDTPGLEKKANEIVARINSKYGSIEFTPANLFNQHIDRDEYYALLKVADIGLVTPVIDGMNTSSFEYVVAQEGRCSPLILSEFTGTARSMSTATIVNPWNFNEVARAIAECLSISEEEKKLKYQQLNDFVTSHTANFWASSLVKGLLDSQKNGCGATSLLDFKRAKVEYDNSRKRALVIDYDGALAPIHKNTEDAIPSEKTIKALKELCEDPQNIVWVVSGRTQEWLDYCLGHIPNLGLSAEHGCFIKDPESSTWLDMTGDLDLSWKDGVKEIFEYYTERTPGSLIEDRKCSIAWHYRKADPKFGAFQAMECQNHLEQNFVGKLPIECLMNRMNLEVRPSLVNKGTVLKRSVLHCSTIDFIICVGDSKTGDDMFRVLDKLQIGGPEIVQFAIVVGSPEKKTLANWRIESHTKFEELLALLVQK</sequence>
<comment type="similarity">
    <text evidence="2">In the C-terminal section; belongs to the trehalose phosphatase family.</text>
</comment>
<dbReference type="NCBIfam" id="TIGR00685">
    <property type="entry name" value="T6PP"/>
    <property type="match status" value="1"/>
</dbReference>
<dbReference type="GO" id="GO:0005829">
    <property type="term" value="C:cytosol"/>
    <property type="evidence" value="ECO:0007669"/>
    <property type="project" value="TreeGrafter"/>
</dbReference>
<dbReference type="SUPFAM" id="SSF53756">
    <property type="entry name" value="UDP-Glycosyltransferase/glycogen phosphorylase"/>
    <property type="match status" value="1"/>
</dbReference>
<dbReference type="CDD" id="cd03788">
    <property type="entry name" value="GT20_TPS"/>
    <property type="match status" value="1"/>
</dbReference>
<dbReference type="GO" id="GO:0005992">
    <property type="term" value="P:trehalose biosynthetic process"/>
    <property type="evidence" value="ECO:0007669"/>
    <property type="project" value="InterPro"/>
</dbReference>
<proteinExistence type="inferred from homology"/>
<dbReference type="Gene3D" id="3.40.50.1000">
    <property type="entry name" value="HAD superfamily/HAD-like"/>
    <property type="match status" value="1"/>
</dbReference>
<dbReference type="PANTHER" id="PTHR10788:SF123">
    <property type="entry name" value="TREHALOSE-PHOSPHATASE"/>
    <property type="match status" value="1"/>
</dbReference>
<dbReference type="OrthoDB" id="755951at2759"/>
<dbReference type="InterPro" id="IPR023214">
    <property type="entry name" value="HAD_sf"/>
</dbReference>
<dbReference type="Gene3D" id="3.30.70.1020">
    <property type="entry name" value="Trehalose-6-phosphate phosphatase related protein, domain 2"/>
    <property type="match status" value="1"/>
</dbReference>
<evidence type="ECO:0000256" key="2">
    <source>
        <dbReference type="ARBA" id="ARBA00006330"/>
    </source>
</evidence>
<protein>
    <submittedName>
        <fullName evidence="3">Uncharacterized protein</fullName>
    </submittedName>
</protein>
<comment type="caution">
    <text evidence="3">The sequence shown here is derived from an EMBL/GenBank/DDBJ whole genome shotgun (WGS) entry which is preliminary data.</text>
</comment>
<name>A0A9P6XE37_RHIOR</name>
<dbReference type="InterPro" id="IPR003337">
    <property type="entry name" value="Trehalose_PPase"/>
</dbReference>
<dbReference type="Gene3D" id="3.40.50.2000">
    <property type="entry name" value="Glycogen Phosphorylase B"/>
    <property type="match status" value="2"/>
</dbReference>
<dbReference type="NCBIfam" id="TIGR01484">
    <property type="entry name" value="HAD-SF-IIB"/>
    <property type="match status" value="1"/>
</dbReference>
<organism evidence="3 4">
    <name type="scientific">Rhizopus oryzae</name>
    <name type="common">Mucormycosis agent</name>
    <name type="synonym">Rhizopus arrhizus var. delemar</name>
    <dbReference type="NCBI Taxonomy" id="64495"/>
    <lineage>
        <taxon>Eukaryota</taxon>
        <taxon>Fungi</taxon>
        <taxon>Fungi incertae sedis</taxon>
        <taxon>Mucoromycota</taxon>
        <taxon>Mucoromycotina</taxon>
        <taxon>Mucoromycetes</taxon>
        <taxon>Mucorales</taxon>
        <taxon>Mucorineae</taxon>
        <taxon>Rhizopodaceae</taxon>
        <taxon>Rhizopus</taxon>
    </lineage>
</organism>
<gene>
    <name evidence="3" type="ORF">G6F64_003604</name>
</gene>
<accession>A0A9P6XE37</accession>
<dbReference type="InterPro" id="IPR036412">
    <property type="entry name" value="HAD-like_sf"/>
</dbReference>
<reference evidence="3" key="1">
    <citation type="journal article" date="2020" name="Microb. Genom.">
        <title>Genetic diversity of clinical and environmental Mucorales isolates obtained from an investigation of mucormycosis cases among solid organ transplant recipients.</title>
        <authorList>
            <person name="Nguyen M.H."/>
            <person name="Kaul D."/>
            <person name="Muto C."/>
            <person name="Cheng S.J."/>
            <person name="Richter R.A."/>
            <person name="Bruno V.M."/>
            <person name="Liu G."/>
            <person name="Beyhan S."/>
            <person name="Sundermann A.J."/>
            <person name="Mounaud S."/>
            <person name="Pasculle A.W."/>
            <person name="Nierman W.C."/>
            <person name="Driscoll E."/>
            <person name="Cumbie R."/>
            <person name="Clancy C.J."/>
            <person name="Dupont C.L."/>
        </authorList>
    </citation>
    <scope>NUCLEOTIDE SEQUENCE</scope>
    <source>
        <strain evidence="3">GL11</strain>
    </source>
</reference>
<dbReference type="Proteomes" id="UP000716291">
    <property type="component" value="Unassembled WGS sequence"/>
</dbReference>
<dbReference type="Pfam" id="PF02358">
    <property type="entry name" value="Trehalose_PPase"/>
    <property type="match status" value="1"/>
</dbReference>
<comment type="similarity">
    <text evidence="1">In the N-terminal section; belongs to the glycosyltransferase 20 family.</text>
</comment>
<dbReference type="InterPro" id="IPR001830">
    <property type="entry name" value="Glyco_trans_20"/>
</dbReference>
<keyword evidence="4" id="KW-1185">Reference proteome</keyword>
<dbReference type="GO" id="GO:0003825">
    <property type="term" value="F:alpha,alpha-trehalose-phosphate synthase (UDP-forming) activity"/>
    <property type="evidence" value="ECO:0007669"/>
    <property type="project" value="TreeGrafter"/>
</dbReference>
<dbReference type="AlphaFoldDB" id="A0A9P6XE37"/>
<dbReference type="GO" id="GO:0004805">
    <property type="term" value="F:trehalose-phosphatase activity"/>
    <property type="evidence" value="ECO:0007669"/>
    <property type="project" value="TreeGrafter"/>
</dbReference>
<dbReference type="SUPFAM" id="SSF56784">
    <property type="entry name" value="HAD-like"/>
    <property type="match status" value="1"/>
</dbReference>
<dbReference type="InterPro" id="IPR006379">
    <property type="entry name" value="HAD-SF_hydro_IIB"/>
</dbReference>
<dbReference type="FunFam" id="3.30.70.1020:FF:000001">
    <property type="entry name" value="Alpha,alpha-trehalose-phosphate synthase [UDP-forming] 1"/>
    <property type="match status" value="1"/>
</dbReference>